<evidence type="ECO:0000313" key="3">
    <source>
        <dbReference type="EMBL" id="CAD0091734.1"/>
    </source>
</evidence>
<evidence type="ECO:0000313" key="4">
    <source>
        <dbReference type="Proteomes" id="UP000716446"/>
    </source>
</evidence>
<feature type="compositionally biased region" description="Acidic residues" evidence="1">
    <location>
        <begin position="174"/>
        <end position="183"/>
    </location>
</feature>
<dbReference type="SUPFAM" id="SSF143990">
    <property type="entry name" value="YbiA-like"/>
    <property type="match status" value="1"/>
</dbReference>
<proteinExistence type="predicted"/>
<feature type="domain" description="NADAR" evidence="2">
    <location>
        <begin position="14"/>
        <end position="170"/>
    </location>
</feature>
<protein>
    <recommendedName>
        <fullName evidence="2">NADAR domain-containing protein</fullName>
    </recommendedName>
</protein>
<feature type="compositionally biased region" description="Basic residues" evidence="1">
    <location>
        <begin position="258"/>
        <end position="267"/>
    </location>
</feature>
<feature type="compositionally biased region" description="Basic and acidic residues" evidence="1">
    <location>
        <begin position="227"/>
        <end position="257"/>
    </location>
</feature>
<evidence type="ECO:0000256" key="1">
    <source>
        <dbReference type="SAM" id="MobiDB-lite"/>
    </source>
</evidence>
<reference evidence="3" key="1">
    <citation type="submission" date="2020-06" db="EMBL/GenBank/DDBJ databases">
        <authorList>
            <person name="Onetto C."/>
        </authorList>
    </citation>
    <scope>NUCLEOTIDE SEQUENCE</scope>
</reference>
<dbReference type="NCBIfam" id="TIGR02464">
    <property type="entry name" value="ribofla_fusion"/>
    <property type="match status" value="1"/>
</dbReference>
<evidence type="ECO:0000259" key="2">
    <source>
        <dbReference type="Pfam" id="PF08719"/>
    </source>
</evidence>
<accession>A0A9N8PEY8</accession>
<gene>
    <name evidence="3" type="ORF">AWRI4619_LOCUS6844</name>
</gene>
<feature type="region of interest" description="Disordered" evidence="1">
    <location>
        <begin position="171"/>
        <end position="267"/>
    </location>
</feature>
<dbReference type="CDD" id="cd15457">
    <property type="entry name" value="NADAR"/>
    <property type="match status" value="1"/>
</dbReference>
<dbReference type="Pfam" id="PF08719">
    <property type="entry name" value="NADAR"/>
    <property type="match status" value="1"/>
</dbReference>
<keyword evidence="4" id="KW-1185">Reference proteome</keyword>
<dbReference type="InterPro" id="IPR012816">
    <property type="entry name" value="NADAR"/>
</dbReference>
<dbReference type="AlphaFoldDB" id="A0A9N8PEY8"/>
<dbReference type="Gene3D" id="1.10.357.40">
    <property type="entry name" value="YbiA-like"/>
    <property type="match status" value="1"/>
</dbReference>
<dbReference type="Proteomes" id="UP000716446">
    <property type="component" value="Unassembled WGS sequence"/>
</dbReference>
<dbReference type="InterPro" id="IPR037238">
    <property type="entry name" value="YbiA-like_sf"/>
</dbReference>
<sequence>MAPLTTAGTSKPIYFFSTRERPHGIFSQFQKCSFTDPGYSYVKFTCAEQYMMHGKAQTFNSPDIAAQILAATASKAQKALGRKIKGFNDEVWDPVKVGIVERGNYLKFSQNEKFKKVLLETGDRLIVEASADDKTWGIGYNAAGAEKVSRESWGQNLLGVALMNVREKIRAEEAGEDDDEEVEEPVKQVTDEEADERPEHRRTTLESSTTRKRKHDSITEDQTVESTKSEKTPPQEGPRQQDRRCEWRSPSDPQHKKEQTRRRRTNN</sequence>
<dbReference type="EMBL" id="CAIJEN010000013">
    <property type="protein sequence ID" value="CAD0091734.1"/>
    <property type="molecule type" value="Genomic_DNA"/>
</dbReference>
<comment type="caution">
    <text evidence="3">The sequence shown here is derived from an EMBL/GenBank/DDBJ whole genome shotgun (WGS) entry which is preliminary data.</text>
</comment>
<name>A0A9N8PEY8_9PEZI</name>
<organism evidence="3 4">
    <name type="scientific">Aureobasidium vineae</name>
    <dbReference type="NCBI Taxonomy" id="2773715"/>
    <lineage>
        <taxon>Eukaryota</taxon>
        <taxon>Fungi</taxon>
        <taxon>Dikarya</taxon>
        <taxon>Ascomycota</taxon>
        <taxon>Pezizomycotina</taxon>
        <taxon>Dothideomycetes</taxon>
        <taxon>Dothideomycetidae</taxon>
        <taxon>Dothideales</taxon>
        <taxon>Saccotheciaceae</taxon>
        <taxon>Aureobasidium</taxon>
    </lineage>
</organism>